<evidence type="ECO:0000256" key="1">
    <source>
        <dbReference type="SAM" id="MobiDB-lite"/>
    </source>
</evidence>
<accession>A0AAD7E924</accession>
<keyword evidence="3" id="KW-1185">Reference proteome</keyword>
<gene>
    <name evidence="2" type="ORF">DFH08DRAFT_977759</name>
</gene>
<name>A0AAD7E924_9AGAR</name>
<evidence type="ECO:0000313" key="2">
    <source>
        <dbReference type="EMBL" id="KAJ7302484.1"/>
    </source>
</evidence>
<feature type="compositionally biased region" description="Polar residues" evidence="1">
    <location>
        <begin position="39"/>
        <end position="52"/>
    </location>
</feature>
<comment type="caution">
    <text evidence="2">The sequence shown here is derived from an EMBL/GenBank/DDBJ whole genome shotgun (WGS) entry which is preliminary data.</text>
</comment>
<reference evidence="2" key="1">
    <citation type="submission" date="2023-03" db="EMBL/GenBank/DDBJ databases">
        <title>Massive genome expansion in bonnet fungi (Mycena s.s.) driven by repeated elements and novel gene families across ecological guilds.</title>
        <authorList>
            <consortium name="Lawrence Berkeley National Laboratory"/>
            <person name="Harder C.B."/>
            <person name="Miyauchi S."/>
            <person name="Viragh M."/>
            <person name="Kuo A."/>
            <person name="Thoen E."/>
            <person name="Andreopoulos B."/>
            <person name="Lu D."/>
            <person name="Skrede I."/>
            <person name="Drula E."/>
            <person name="Henrissat B."/>
            <person name="Morin E."/>
            <person name="Kohler A."/>
            <person name="Barry K."/>
            <person name="LaButti K."/>
            <person name="Morin E."/>
            <person name="Salamov A."/>
            <person name="Lipzen A."/>
            <person name="Mereny Z."/>
            <person name="Hegedus B."/>
            <person name="Baldrian P."/>
            <person name="Stursova M."/>
            <person name="Weitz H."/>
            <person name="Taylor A."/>
            <person name="Grigoriev I.V."/>
            <person name="Nagy L.G."/>
            <person name="Martin F."/>
            <person name="Kauserud H."/>
        </authorList>
    </citation>
    <scope>NUCLEOTIDE SEQUENCE</scope>
    <source>
        <strain evidence="2">CBHHK002</strain>
    </source>
</reference>
<feature type="region of interest" description="Disordered" evidence="1">
    <location>
        <begin position="29"/>
        <end position="61"/>
    </location>
</feature>
<dbReference type="AlphaFoldDB" id="A0AAD7E924"/>
<proteinExistence type="predicted"/>
<dbReference type="EMBL" id="JARIHO010000115">
    <property type="protein sequence ID" value="KAJ7302484.1"/>
    <property type="molecule type" value="Genomic_DNA"/>
</dbReference>
<dbReference type="Proteomes" id="UP001218218">
    <property type="component" value="Unassembled WGS sequence"/>
</dbReference>
<protein>
    <submittedName>
        <fullName evidence="2">Uncharacterized protein</fullName>
    </submittedName>
</protein>
<organism evidence="2 3">
    <name type="scientific">Mycena albidolilacea</name>
    <dbReference type="NCBI Taxonomy" id="1033008"/>
    <lineage>
        <taxon>Eukaryota</taxon>
        <taxon>Fungi</taxon>
        <taxon>Dikarya</taxon>
        <taxon>Basidiomycota</taxon>
        <taxon>Agaricomycotina</taxon>
        <taxon>Agaricomycetes</taxon>
        <taxon>Agaricomycetidae</taxon>
        <taxon>Agaricales</taxon>
        <taxon>Marasmiineae</taxon>
        <taxon>Mycenaceae</taxon>
        <taxon>Mycena</taxon>
    </lineage>
</organism>
<evidence type="ECO:0000313" key="3">
    <source>
        <dbReference type="Proteomes" id="UP001218218"/>
    </source>
</evidence>
<sequence length="237" mass="26001">MFMEQKHTFTAFNSGYTAWIESDDDTPHSDTKCVHLSGSRESSATADSNLENASPKAAPSVLGQPTTVDTLLLNPLNSFEITADAAALHELLMPAAYERITNYEIAIGVDFQLENLAIANPADYELRGNIVFPPANIPVSRKKDDSIQWDTFGALPIYDARSVDFDIKNFQCLPKYDGELDSGMVVMVMFTLGHYSVAEGEKLSLNVQAAVAMHNAVLEEDRPSETIIDAKFPLPVN</sequence>